<dbReference type="SUPFAM" id="SSF48371">
    <property type="entry name" value="ARM repeat"/>
    <property type="match status" value="1"/>
</dbReference>
<name>A0A1I1RFQ3_PSEOC</name>
<keyword evidence="2" id="KW-1185">Reference proteome</keyword>
<reference evidence="2" key="1">
    <citation type="submission" date="2016-10" db="EMBL/GenBank/DDBJ databases">
        <authorList>
            <person name="Varghese N."/>
            <person name="Submissions S."/>
        </authorList>
    </citation>
    <scope>NUCLEOTIDE SEQUENCE [LARGE SCALE GENOMIC DNA]</scope>
    <source>
        <strain evidence="2">JCM 2783</strain>
    </source>
</reference>
<accession>A0A1I1RFQ3</accession>
<dbReference type="Gene3D" id="1.25.10.10">
    <property type="entry name" value="Leucine-rich Repeat Variant"/>
    <property type="match status" value="2"/>
</dbReference>
<proteinExistence type="predicted"/>
<dbReference type="InterPro" id="IPR011989">
    <property type="entry name" value="ARM-like"/>
</dbReference>
<dbReference type="InterPro" id="IPR004155">
    <property type="entry name" value="PBS_lyase_HEAT"/>
</dbReference>
<dbReference type="SMART" id="SM00567">
    <property type="entry name" value="EZ_HEAT"/>
    <property type="match status" value="2"/>
</dbReference>
<dbReference type="AlphaFoldDB" id="A0A1I1RFQ3"/>
<organism evidence="1 2">
    <name type="scientific">Pseudomonas straminea</name>
    <dbReference type="NCBI Taxonomy" id="47882"/>
    <lineage>
        <taxon>Bacteria</taxon>
        <taxon>Pseudomonadati</taxon>
        <taxon>Pseudomonadota</taxon>
        <taxon>Gammaproteobacteria</taxon>
        <taxon>Pseudomonadales</taxon>
        <taxon>Pseudomonadaceae</taxon>
        <taxon>Phytopseudomonas</taxon>
    </lineage>
</organism>
<protein>
    <recommendedName>
        <fullName evidence="3">HEAT repeat</fullName>
    </recommendedName>
</protein>
<dbReference type="Proteomes" id="UP000243950">
    <property type="component" value="Unassembled WGS sequence"/>
</dbReference>
<evidence type="ECO:0008006" key="3">
    <source>
        <dbReference type="Google" id="ProtNLM"/>
    </source>
</evidence>
<sequence length="450" mass="50266">MKYLKEWLQRLRSRPVSGDYWEDRRHHEALEALAGCKGEGDWLTLSCHGNGFVREVAVRELSELPSPEALAALLERVNDWVPQVRQLANAGLQRYFTPEQAPALLHALQPLIALAERQRADHGQVLVAARTVLQGAEIRDAVLTAFLAQQGKSARFLFDLLLEASDEPTELLGKALAHREMTVRQMAVSACQKLPVEQAVPLLQHALATPGASVRVKALHALLSKLDDPREMLRGALLDASPAVRSLARWAAPRWQLDAREVLAKRLDAALPTSKREWLGVLGLTSELEVSLDERWRAAALRSPMASVRLAALTSLGDGHLGEQLAMLDDPADKVFAKACERLSCQPWDALQAELDGRLDRDWQSLSDHRRAALMALRPRWQQLAYLLRRLDNDVQQRNYWLTSIGNWCQQQYLMVDPSTAPAERRQLLARVAELQDSGALPPGCVTRLT</sequence>
<gene>
    <name evidence="1" type="ORF">SAMN05216372_10117</name>
</gene>
<evidence type="ECO:0000313" key="1">
    <source>
        <dbReference type="EMBL" id="SFD30998.1"/>
    </source>
</evidence>
<evidence type="ECO:0000313" key="2">
    <source>
        <dbReference type="Proteomes" id="UP000243950"/>
    </source>
</evidence>
<dbReference type="RefSeq" id="WP_093499818.1">
    <property type="nucleotide sequence ID" value="NZ_BSSG01000003.1"/>
</dbReference>
<dbReference type="InterPro" id="IPR016024">
    <property type="entry name" value="ARM-type_fold"/>
</dbReference>
<dbReference type="EMBL" id="FOMO01000001">
    <property type="protein sequence ID" value="SFD30998.1"/>
    <property type="molecule type" value="Genomic_DNA"/>
</dbReference>